<dbReference type="InterPro" id="IPR014710">
    <property type="entry name" value="RmlC-like_jellyroll"/>
</dbReference>
<dbReference type="AlphaFoldDB" id="A0A927F9B0"/>
<evidence type="ECO:0000259" key="1">
    <source>
        <dbReference type="Pfam" id="PF07883"/>
    </source>
</evidence>
<evidence type="ECO:0000313" key="3">
    <source>
        <dbReference type="Proteomes" id="UP000622317"/>
    </source>
</evidence>
<sequence>MRINKADVPVKIDVPGATARQALEFGDATGYSKMAGEYFSMGAGTDISGLLKGLENDLCQSPHWGYMIEGHMIITYTDGSEEEAKTGDLFYWPPGHTVRAESDSEIILFSPQHEHCAVVNHIHAQVAGAAS</sequence>
<dbReference type="Proteomes" id="UP000622317">
    <property type="component" value="Unassembled WGS sequence"/>
</dbReference>
<gene>
    <name evidence="2" type="ORF">IEN85_15295</name>
</gene>
<comment type="caution">
    <text evidence="2">The sequence shown here is derived from an EMBL/GenBank/DDBJ whole genome shotgun (WGS) entry which is preliminary data.</text>
</comment>
<dbReference type="RefSeq" id="WP_191617970.1">
    <property type="nucleotide sequence ID" value="NZ_JACYFG010000038.1"/>
</dbReference>
<protein>
    <submittedName>
        <fullName evidence="2">Cupin domain-containing protein</fullName>
    </submittedName>
</protein>
<proteinExistence type="predicted"/>
<name>A0A927F9B0_9BACT</name>
<accession>A0A927F9B0</accession>
<reference evidence="2" key="1">
    <citation type="submission" date="2020-09" db="EMBL/GenBank/DDBJ databases">
        <title>Pelagicoccus enzymogenes sp. nov. with an EPS production, isolated from marine sediment.</title>
        <authorList>
            <person name="Feng X."/>
        </authorList>
    </citation>
    <scope>NUCLEOTIDE SEQUENCE</scope>
    <source>
        <strain evidence="2">NFK12</strain>
    </source>
</reference>
<dbReference type="InterPro" id="IPR013096">
    <property type="entry name" value="Cupin_2"/>
</dbReference>
<dbReference type="Gene3D" id="2.60.120.10">
    <property type="entry name" value="Jelly Rolls"/>
    <property type="match status" value="1"/>
</dbReference>
<evidence type="ECO:0000313" key="2">
    <source>
        <dbReference type="EMBL" id="MBD5780863.1"/>
    </source>
</evidence>
<organism evidence="2 3">
    <name type="scientific">Pelagicoccus enzymogenes</name>
    <dbReference type="NCBI Taxonomy" id="2773457"/>
    <lineage>
        <taxon>Bacteria</taxon>
        <taxon>Pseudomonadati</taxon>
        <taxon>Verrucomicrobiota</taxon>
        <taxon>Opitutia</taxon>
        <taxon>Puniceicoccales</taxon>
        <taxon>Pelagicoccaceae</taxon>
        <taxon>Pelagicoccus</taxon>
    </lineage>
</organism>
<dbReference type="InterPro" id="IPR011051">
    <property type="entry name" value="RmlC_Cupin_sf"/>
</dbReference>
<dbReference type="Pfam" id="PF07883">
    <property type="entry name" value="Cupin_2"/>
    <property type="match status" value="1"/>
</dbReference>
<keyword evidence="3" id="KW-1185">Reference proteome</keyword>
<feature type="domain" description="Cupin type-2" evidence="1">
    <location>
        <begin position="63"/>
        <end position="107"/>
    </location>
</feature>
<dbReference type="SUPFAM" id="SSF51182">
    <property type="entry name" value="RmlC-like cupins"/>
    <property type="match status" value="1"/>
</dbReference>
<dbReference type="EMBL" id="JACYFG010000038">
    <property type="protein sequence ID" value="MBD5780863.1"/>
    <property type="molecule type" value="Genomic_DNA"/>
</dbReference>